<name>A0A2D0ISZ4_9GAMM</name>
<protein>
    <submittedName>
        <fullName evidence="2">Uncharacterized protein</fullName>
    </submittedName>
</protein>
<dbReference type="Proteomes" id="UP000283568">
    <property type="component" value="Unassembled WGS sequence"/>
</dbReference>
<evidence type="ECO:0000313" key="4">
    <source>
        <dbReference type="Proteomes" id="UP000225605"/>
    </source>
</evidence>
<gene>
    <name evidence="3" type="ORF">BDE27_3545</name>
    <name evidence="2" type="ORF">Xehl_01693</name>
    <name evidence="1" type="ORF">Xehl_02058</name>
</gene>
<evidence type="ECO:0000313" key="3">
    <source>
        <dbReference type="EMBL" id="RKE87989.1"/>
    </source>
</evidence>
<evidence type="ECO:0000313" key="1">
    <source>
        <dbReference type="EMBL" id="PHM24388.1"/>
    </source>
</evidence>
<proteinExistence type="predicted"/>
<dbReference type="EMBL" id="RAQI01000006">
    <property type="protein sequence ID" value="RKE87989.1"/>
    <property type="molecule type" value="Genomic_DNA"/>
</dbReference>
<evidence type="ECO:0000313" key="2">
    <source>
        <dbReference type="EMBL" id="PHM24918.1"/>
    </source>
</evidence>
<dbReference type="AlphaFoldDB" id="A0A2D0ISZ4"/>
<dbReference type="EMBL" id="NIBT01000007">
    <property type="protein sequence ID" value="PHM24918.1"/>
    <property type="molecule type" value="Genomic_DNA"/>
</dbReference>
<evidence type="ECO:0000313" key="5">
    <source>
        <dbReference type="Proteomes" id="UP000283568"/>
    </source>
</evidence>
<organism evidence="2 4">
    <name type="scientific">Xenorhabdus ehlersii</name>
    <dbReference type="NCBI Taxonomy" id="290111"/>
    <lineage>
        <taxon>Bacteria</taxon>
        <taxon>Pseudomonadati</taxon>
        <taxon>Pseudomonadota</taxon>
        <taxon>Gammaproteobacteria</taxon>
        <taxon>Enterobacterales</taxon>
        <taxon>Morganellaceae</taxon>
        <taxon>Xenorhabdus</taxon>
    </lineage>
</organism>
<sequence>MDFLNQFSIIPPDTAIQLYVSGSTMAESTVRELLNMPKYFICI</sequence>
<comment type="caution">
    <text evidence="2">The sequence shown here is derived from an EMBL/GenBank/DDBJ whole genome shotgun (WGS) entry which is preliminary data.</text>
</comment>
<dbReference type="Proteomes" id="UP000225605">
    <property type="component" value="Unassembled WGS sequence"/>
</dbReference>
<reference evidence="3 5" key="2">
    <citation type="submission" date="2018-09" db="EMBL/GenBank/DDBJ databases">
        <title>Genomic Encyclopedia of Archaeal and Bacterial Type Strains, Phase II (KMG-II): from individual species to whole genera.</title>
        <authorList>
            <person name="Goeker M."/>
        </authorList>
    </citation>
    <scope>NUCLEOTIDE SEQUENCE [LARGE SCALE GENOMIC DNA]</scope>
    <source>
        <strain evidence="3 5">DSM 16337</strain>
    </source>
</reference>
<keyword evidence="5" id="KW-1185">Reference proteome</keyword>
<reference evidence="2 4" key="1">
    <citation type="journal article" date="2017" name="Nat. Microbiol.">
        <title>Natural product diversity associated with the nematode symbionts Photorhabdus and Xenorhabdus.</title>
        <authorList>
            <person name="Tobias N.J."/>
            <person name="Wolff H."/>
            <person name="Djahanschiri B."/>
            <person name="Grundmann F."/>
            <person name="Kronenwerth M."/>
            <person name="Shi Y.M."/>
            <person name="Simonyi S."/>
            <person name="Grun P."/>
            <person name="Shapiro-Ilan D."/>
            <person name="Pidot S.J."/>
            <person name="Stinear T.P."/>
            <person name="Ebersberger I."/>
            <person name="Bode H.B."/>
        </authorList>
    </citation>
    <scope>NUCLEOTIDE SEQUENCE [LARGE SCALE GENOMIC DNA]</scope>
    <source>
        <strain evidence="2 4">DSM 16337</strain>
    </source>
</reference>
<accession>A0A2D0ISZ4</accession>
<dbReference type="EMBL" id="NIBT01000009">
    <property type="protein sequence ID" value="PHM24388.1"/>
    <property type="molecule type" value="Genomic_DNA"/>
</dbReference>